<dbReference type="PANTHER" id="PTHR16469:SF27">
    <property type="entry name" value="UBIQUITIN-ASSOCIATED AND SH3 DOMAIN-CONTAINING BA-RELATED"/>
    <property type="match status" value="1"/>
</dbReference>
<accession>A0A3P7CXA3</accession>
<dbReference type="OrthoDB" id="414418at2759"/>
<dbReference type="EMBL" id="UYSU01037415">
    <property type="protein sequence ID" value="VDL99015.1"/>
    <property type="molecule type" value="Genomic_DNA"/>
</dbReference>
<dbReference type="CDD" id="cd07067">
    <property type="entry name" value="HP_PGM_like"/>
    <property type="match status" value="1"/>
</dbReference>
<sequence length="141" mass="15792">MISHRRTHFYLYLLTDRLRKITCYPFPPLAGLYRRWNLNLPPRLHNREDLVDHVLDSPLTQIGVFVAAASGKALAEAGVRFCACYASPALRCVQTACELLHASDQVHLSVLVCCAQAASRNHADGRIRCPQFEPAARRLPA</sequence>
<reference evidence="1 2" key="1">
    <citation type="submission" date="2018-11" db="EMBL/GenBank/DDBJ databases">
        <authorList>
            <consortium name="Pathogen Informatics"/>
        </authorList>
    </citation>
    <scope>NUCLEOTIDE SEQUENCE [LARGE SCALE GENOMIC DNA]</scope>
    <source>
        <strain evidence="1 2">NST_G2</strain>
    </source>
</reference>
<gene>
    <name evidence="1" type="ORF">SSLN_LOCUS12630</name>
</gene>
<protein>
    <submittedName>
        <fullName evidence="1">Uncharacterized protein</fullName>
    </submittedName>
</protein>
<dbReference type="PANTHER" id="PTHR16469">
    <property type="entry name" value="UBIQUITIN-ASSOCIATED AND SH3 DOMAIN-CONTAINING BA-RELATED"/>
    <property type="match status" value="1"/>
</dbReference>
<dbReference type="SUPFAM" id="SSF53254">
    <property type="entry name" value="Phosphoglycerate mutase-like"/>
    <property type="match status" value="1"/>
</dbReference>
<proteinExistence type="predicted"/>
<dbReference type="Gene3D" id="3.40.50.1240">
    <property type="entry name" value="Phosphoglycerate mutase-like"/>
    <property type="match status" value="1"/>
</dbReference>
<dbReference type="InterPro" id="IPR051710">
    <property type="entry name" value="Phosphatase_SH3-domain"/>
</dbReference>
<dbReference type="Proteomes" id="UP000275846">
    <property type="component" value="Unassembled WGS sequence"/>
</dbReference>
<evidence type="ECO:0000313" key="2">
    <source>
        <dbReference type="Proteomes" id="UP000275846"/>
    </source>
</evidence>
<dbReference type="Pfam" id="PF00300">
    <property type="entry name" value="His_Phos_1"/>
    <property type="match status" value="1"/>
</dbReference>
<dbReference type="STRING" id="70667.A0A3P7CXA3"/>
<evidence type="ECO:0000313" key="1">
    <source>
        <dbReference type="EMBL" id="VDL99015.1"/>
    </source>
</evidence>
<dbReference type="InterPro" id="IPR029033">
    <property type="entry name" value="His_PPase_superfam"/>
</dbReference>
<dbReference type="AlphaFoldDB" id="A0A3P7CXA3"/>
<name>A0A3P7CXA3_SCHSO</name>
<keyword evidence="2" id="KW-1185">Reference proteome</keyword>
<organism evidence="1 2">
    <name type="scientific">Schistocephalus solidus</name>
    <name type="common">Tapeworm</name>
    <dbReference type="NCBI Taxonomy" id="70667"/>
    <lineage>
        <taxon>Eukaryota</taxon>
        <taxon>Metazoa</taxon>
        <taxon>Spiralia</taxon>
        <taxon>Lophotrochozoa</taxon>
        <taxon>Platyhelminthes</taxon>
        <taxon>Cestoda</taxon>
        <taxon>Eucestoda</taxon>
        <taxon>Diphyllobothriidea</taxon>
        <taxon>Diphyllobothriidae</taxon>
        <taxon>Schistocephalus</taxon>
    </lineage>
</organism>
<dbReference type="InterPro" id="IPR013078">
    <property type="entry name" value="His_Pase_superF_clade-1"/>
</dbReference>